<dbReference type="Proteomes" id="UP001597368">
    <property type="component" value="Unassembled WGS sequence"/>
</dbReference>
<dbReference type="SUPFAM" id="SSF46785">
    <property type="entry name" value="Winged helix' DNA-binding domain"/>
    <property type="match status" value="1"/>
</dbReference>
<dbReference type="SMART" id="SM00418">
    <property type="entry name" value="HTH_ARSR"/>
    <property type="match status" value="1"/>
</dbReference>
<sequence>MLRIHFTGEDLARTRIAPAADPLWEIALSMYRLAGRRGRAAFAAWRHRARADLGRLDGLASVRQVLSPLFPAASSYFPDFLTPPDGILGLEAGVDAVLSAPRPRLRRELDKLASRTGTPSWAWGLIDGRRDAFSDLQRALRGYFETAVEPYWHDIQAMVDADRALRGRAFLDGGIDHMLASFRPTVRWRPPVMTMDHPVDRDVHLSGRGLVLIPSYFCWGAPVPLADPALPQVLVYPVERDQVLAAPRARQAHGADARLLGATRAAILRATVNGATTGELAQRHGISPSSASQHTCVLREAGLITSRRSAGNVIHTITEVGTALVETARARTPAAGRPPPR</sequence>
<keyword evidence="2" id="KW-0238">DNA-binding</keyword>
<evidence type="ECO:0000259" key="4">
    <source>
        <dbReference type="SMART" id="SM00418"/>
    </source>
</evidence>
<dbReference type="Gene3D" id="1.10.10.10">
    <property type="entry name" value="Winged helix-like DNA-binding domain superfamily/Winged helix DNA-binding domain"/>
    <property type="match status" value="1"/>
</dbReference>
<dbReference type="PANTHER" id="PTHR43132">
    <property type="entry name" value="ARSENICAL RESISTANCE OPERON REPRESSOR ARSR-RELATED"/>
    <property type="match status" value="1"/>
</dbReference>
<dbReference type="CDD" id="cd00090">
    <property type="entry name" value="HTH_ARSR"/>
    <property type="match status" value="1"/>
</dbReference>
<dbReference type="InterPro" id="IPR036388">
    <property type="entry name" value="WH-like_DNA-bd_sf"/>
</dbReference>
<evidence type="ECO:0000256" key="3">
    <source>
        <dbReference type="ARBA" id="ARBA00023163"/>
    </source>
</evidence>
<dbReference type="InterPro" id="IPR001845">
    <property type="entry name" value="HTH_ArsR_DNA-bd_dom"/>
</dbReference>
<keyword evidence="3" id="KW-0804">Transcription</keyword>
<dbReference type="PANTHER" id="PTHR43132:SF8">
    <property type="entry name" value="HTH-TYPE TRANSCRIPTIONAL REGULATOR KMTR"/>
    <property type="match status" value="1"/>
</dbReference>
<dbReference type="RefSeq" id="WP_379580385.1">
    <property type="nucleotide sequence ID" value="NZ_JBHUFV010000068.1"/>
</dbReference>
<evidence type="ECO:0000313" key="6">
    <source>
        <dbReference type="Proteomes" id="UP001597368"/>
    </source>
</evidence>
<protein>
    <submittedName>
        <fullName evidence="5">ArsR/SmtB family transcription factor</fullName>
    </submittedName>
</protein>
<accession>A0ABW4T9I5</accession>
<name>A0ABW4T9I5_9ACTN</name>
<evidence type="ECO:0000256" key="1">
    <source>
        <dbReference type="ARBA" id="ARBA00023015"/>
    </source>
</evidence>
<feature type="domain" description="HTH arsR-type" evidence="4">
    <location>
        <begin position="258"/>
        <end position="329"/>
    </location>
</feature>
<evidence type="ECO:0000256" key="2">
    <source>
        <dbReference type="ARBA" id="ARBA00023125"/>
    </source>
</evidence>
<gene>
    <name evidence="5" type="ORF">ACFSKW_43705</name>
</gene>
<organism evidence="5 6">
    <name type="scientific">Nonomuraea mangrovi</name>
    <dbReference type="NCBI Taxonomy" id="2316207"/>
    <lineage>
        <taxon>Bacteria</taxon>
        <taxon>Bacillati</taxon>
        <taxon>Actinomycetota</taxon>
        <taxon>Actinomycetes</taxon>
        <taxon>Streptosporangiales</taxon>
        <taxon>Streptosporangiaceae</taxon>
        <taxon>Nonomuraea</taxon>
    </lineage>
</organism>
<keyword evidence="6" id="KW-1185">Reference proteome</keyword>
<proteinExistence type="predicted"/>
<dbReference type="InterPro" id="IPR036390">
    <property type="entry name" value="WH_DNA-bd_sf"/>
</dbReference>
<dbReference type="InterPro" id="IPR011991">
    <property type="entry name" value="ArsR-like_HTH"/>
</dbReference>
<comment type="caution">
    <text evidence="5">The sequence shown here is derived from an EMBL/GenBank/DDBJ whole genome shotgun (WGS) entry which is preliminary data.</text>
</comment>
<evidence type="ECO:0000313" key="5">
    <source>
        <dbReference type="EMBL" id="MFD1938401.1"/>
    </source>
</evidence>
<dbReference type="EMBL" id="JBHUFV010000068">
    <property type="protein sequence ID" value="MFD1938401.1"/>
    <property type="molecule type" value="Genomic_DNA"/>
</dbReference>
<dbReference type="InterPro" id="IPR051011">
    <property type="entry name" value="Metal_resp_trans_reg"/>
</dbReference>
<keyword evidence="1" id="KW-0805">Transcription regulation</keyword>
<reference evidence="6" key="1">
    <citation type="journal article" date="2019" name="Int. J. Syst. Evol. Microbiol.">
        <title>The Global Catalogue of Microorganisms (GCM) 10K type strain sequencing project: providing services to taxonomists for standard genome sequencing and annotation.</title>
        <authorList>
            <consortium name="The Broad Institute Genomics Platform"/>
            <consortium name="The Broad Institute Genome Sequencing Center for Infectious Disease"/>
            <person name="Wu L."/>
            <person name="Ma J."/>
        </authorList>
    </citation>
    <scope>NUCLEOTIDE SEQUENCE [LARGE SCALE GENOMIC DNA]</scope>
    <source>
        <strain evidence="6">ICMP 6774ER</strain>
    </source>
</reference>